<organism evidence="1">
    <name type="scientific">Arundo donax</name>
    <name type="common">Giant reed</name>
    <name type="synonym">Donax arundinaceus</name>
    <dbReference type="NCBI Taxonomy" id="35708"/>
    <lineage>
        <taxon>Eukaryota</taxon>
        <taxon>Viridiplantae</taxon>
        <taxon>Streptophyta</taxon>
        <taxon>Embryophyta</taxon>
        <taxon>Tracheophyta</taxon>
        <taxon>Spermatophyta</taxon>
        <taxon>Magnoliopsida</taxon>
        <taxon>Liliopsida</taxon>
        <taxon>Poales</taxon>
        <taxon>Poaceae</taxon>
        <taxon>PACMAD clade</taxon>
        <taxon>Arundinoideae</taxon>
        <taxon>Arundineae</taxon>
        <taxon>Arundo</taxon>
    </lineage>
</organism>
<dbReference type="EMBL" id="GBRH01261880">
    <property type="protein sequence ID" value="JAD36015.1"/>
    <property type="molecule type" value="Transcribed_RNA"/>
</dbReference>
<name>A0A0A8ZGY3_ARUDO</name>
<accession>A0A0A8ZGY3</accession>
<protein>
    <submittedName>
        <fullName evidence="1">Uncharacterized protein</fullName>
    </submittedName>
</protein>
<reference evidence="1" key="2">
    <citation type="journal article" date="2015" name="Data Brief">
        <title>Shoot transcriptome of the giant reed, Arundo donax.</title>
        <authorList>
            <person name="Barrero R.A."/>
            <person name="Guerrero F.D."/>
            <person name="Moolhuijzen P."/>
            <person name="Goolsby J.A."/>
            <person name="Tidwell J."/>
            <person name="Bellgard S.E."/>
            <person name="Bellgard M.I."/>
        </authorList>
    </citation>
    <scope>NUCLEOTIDE SEQUENCE</scope>
    <source>
        <tissue evidence="1">Shoot tissue taken approximately 20 cm above the soil surface</tissue>
    </source>
</reference>
<evidence type="ECO:0000313" key="1">
    <source>
        <dbReference type="EMBL" id="JAD36015.1"/>
    </source>
</evidence>
<reference evidence="1" key="1">
    <citation type="submission" date="2014-09" db="EMBL/GenBank/DDBJ databases">
        <authorList>
            <person name="Magalhaes I.L.F."/>
            <person name="Oliveira U."/>
            <person name="Santos F.R."/>
            <person name="Vidigal T.H.D.A."/>
            <person name="Brescovit A.D."/>
            <person name="Santos A.J."/>
        </authorList>
    </citation>
    <scope>NUCLEOTIDE SEQUENCE</scope>
    <source>
        <tissue evidence="1">Shoot tissue taken approximately 20 cm above the soil surface</tissue>
    </source>
</reference>
<sequence length="52" mass="5608">MLRHDCPLGGTCQVIGPTSMLLFAPCPESFPVQINRPSLPICPNTATIWSPV</sequence>
<dbReference type="AlphaFoldDB" id="A0A0A8ZGY3"/>
<proteinExistence type="predicted"/>